<feature type="compositionally biased region" description="Polar residues" evidence="1">
    <location>
        <begin position="80"/>
        <end position="103"/>
    </location>
</feature>
<dbReference type="PROSITE" id="PS51257">
    <property type="entry name" value="PROKAR_LIPOPROTEIN"/>
    <property type="match status" value="1"/>
</dbReference>
<dbReference type="Proteomes" id="UP001530293">
    <property type="component" value="Unassembled WGS sequence"/>
</dbReference>
<sequence length="448" mass="48731">MAMEMEKDRIGVGAAAASPMASSASSCCAKNDVSQAHGHTAQNSSTSRVGDRVGSMKRPASQHQRCTMSRSGAAKFNPSCARTSASSVKQNSEYAPARNSNTFSQSTSDDLDVSTSSSHQSGKRQDKLILLRRSVQFTTTLKFEPNVNDDTPKLLQAKDDEIDDNPCSTGLTSAPLMLDISSSRMSHLLNDNSRPSSLISKPLLDGAYDLFTLPTEFSSATALTKILLKSEPNVDVIERRSSFSKYDLSSSWLSLLSKDTASTSSTSIDQFDGAYDLFSLPSDSSITPSRSNSIRSLDNLSGLDRLSLHDDISECSTPKHRKVSFDSTVKATTIPSRLSYSSRMKTRLWSSTEDIYSNAIRNEKEFAFDGSDWRTASEESDFLRCPFASSMMTDDVLVHPVHFVGLLPSPSFLQQQKGVRKDDVATQSSAGIQEDAVDDSSGGIFDMD</sequence>
<proteinExistence type="predicted"/>
<evidence type="ECO:0000256" key="1">
    <source>
        <dbReference type="SAM" id="MobiDB-lite"/>
    </source>
</evidence>
<comment type="caution">
    <text evidence="2">The sequence shown here is derived from an EMBL/GenBank/DDBJ whole genome shotgun (WGS) entry which is preliminary data.</text>
</comment>
<keyword evidence="3" id="KW-1185">Reference proteome</keyword>
<protein>
    <submittedName>
        <fullName evidence="2">Uncharacterized protein</fullName>
    </submittedName>
</protein>
<feature type="compositionally biased region" description="Polar residues" evidence="1">
    <location>
        <begin position="61"/>
        <end position="70"/>
    </location>
</feature>
<feature type="region of interest" description="Disordered" evidence="1">
    <location>
        <begin position="423"/>
        <end position="448"/>
    </location>
</feature>
<feature type="compositionally biased region" description="Low complexity" evidence="1">
    <location>
        <begin position="104"/>
        <end position="118"/>
    </location>
</feature>
<evidence type="ECO:0000313" key="2">
    <source>
        <dbReference type="EMBL" id="KAL3760274.1"/>
    </source>
</evidence>
<reference evidence="2 3" key="1">
    <citation type="submission" date="2024-10" db="EMBL/GenBank/DDBJ databases">
        <title>Updated reference genomes for cyclostephanoid diatoms.</title>
        <authorList>
            <person name="Roberts W.R."/>
            <person name="Alverson A.J."/>
        </authorList>
    </citation>
    <scope>NUCLEOTIDE SEQUENCE [LARGE SCALE GENOMIC DNA]</scope>
    <source>
        <strain evidence="2 3">AJA232-27</strain>
    </source>
</reference>
<evidence type="ECO:0000313" key="3">
    <source>
        <dbReference type="Proteomes" id="UP001530293"/>
    </source>
</evidence>
<name>A0ABD3MCA8_9STRA</name>
<feature type="region of interest" description="Disordered" evidence="1">
    <location>
        <begin position="24"/>
        <end position="125"/>
    </location>
</feature>
<dbReference type="EMBL" id="JALLBG020000189">
    <property type="protein sequence ID" value="KAL3760274.1"/>
    <property type="molecule type" value="Genomic_DNA"/>
</dbReference>
<gene>
    <name evidence="2" type="ORF">ACHAWU_006272</name>
</gene>
<organism evidence="2 3">
    <name type="scientific">Discostella pseudostelligera</name>
    <dbReference type="NCBI Taxonomy" id="259834"/>
    <lineage>
        <taxon>Eukaryota</taxon>
        <taxon>Sar</taxon>
        <taxon>Stramenopiles</taxon>
        <taxon>Ochrophyta</taxon>
        <taxon>Bacillariophyta</taxon>
        <taxon>Coscinodiscophyceae</taxon>
        <taxon>Thalassiosirophycidae</taxon>
        <taxon>Stephanodiscales</taxon>
        <taxon>Stephanodiscaceae</taxon>
        <taxon>Discostella</taxon>
    </lineage>
</organism>
<accession>A0ABD3MCA8</accession>
<dbReference type="AlphaFoldDB" id="A0ABD3MCA8"/>